<feature type="domain" description="Peptidase S55" evidence="1">
    <location>
        <begin position="1"/>
        <end position="145"/>
    </location>
</feature>
<dbReference type="InterPro" id="IPR008763">
    <property type="entry name" value="Peptidase_S55"/>
</dbReference>
<organism evidence="2 3">
    <name type="scientific">Candidatus Methylacidithermus pantelleriae</name>
    <dbReference type="NCBI Taxonomy" id="2744239"/>
    <lineage>
        <taxon>Bacteria</taxon>
        <taxon>Pseudomonadati</taxon>
        <taxon>Verrucomicrobiota</taxon>
        <taxon>Methylacidiphilae</taxon>
        <taxon>Methylacidiphilales</taxon>
        <taxon>Methylacidiphilaceae</taxon>
        <taxon>Candidatus Methylacidithermus</taxon>
    </lineage>
</organism>
<dbReference type="AlphaFoldDB" id="A0A8J2BJ26"/>
<accession>A0A8J2BJ26</accession>
<keyword evidence="3" id="KW-1185">Reference proteome</keyword>
<dbReference type="Proteomes" id="UP000663859">
    <property type="component" value="Unassembled WGS sequence"/>
</dbReference>
<proteinExistence type="predicted"/>
<dbReference type="RefSeq" id="WP_174582076.1">
    <property type="nucleotide sequence ID" value="NZ_CAJNOB010000023.1"/>
</dbReference>
<name>A0A8J2BJ26_9BACT</name>
<dbReference type="EMBL" id="CAJNOB010000023">
    <property type="protein sequence ID" value="CAF0698975.1"/>
    <property type="molecule type" value="Genomic_DNA"/>
</dbReference>
<evidence type="ECO:0000313" key="2">
    <source>
        <dbReference type="EMBL" id="CAF0698975.1"/>
    </source>
</evidence>
<gene>
    <name evidence="2" type="ORF">MPNT_30083</name>
</gene>
<sequence length="588" mass="63648">MKGSLRLVGIWLACLGWANGQTLRTPEVPYFPKDELRPGMKGVTLTVLQGTRVEALQTEVLGVAKNWVGPGLDLIIARLVDPKTALTGAVHGMSGSPLLINGKIAGALSRRIATFEKDGHCGFTPFEDMWKIEREIPRRPSEDFLSQVTRAFWKRPLAQLGRESSYGFLGIPLSVPGLSPQVARKILTRWGVEGGTLIPVTAGGQGKWDARVDPNQLGSGAPLAAVMMSGDIEIAGTGTLTWRDGSRVLGFGHPMFGFGPSAIPMATAEVITTVPSYLLPYKVTNTGPIIGTITEDRLSAIGGSIGPVPRLATYRFERIHQGVPLPALKGAFVVHPILSPLLLDLAIASVLEDTDASARTFTIQVKGDVYFRGLPSLHLTGLYSGQDGDLTSTVLGITRPLELFFSQGWVEPLIERVDLTFVSKETEELWNLESVTPDSSFCEPGCQLGLVIRLRKRYGPLTERRLFLQIPPSVPPGNVEVRVVAGSTLDQKLLERSLGGIRTAEELLQRLNRRHKDDTFYIELVGPGEGLVAGGQELPALPPSVRAIETHCPASPQESPLDEVVWEEQTLEVPGVAVGEKSVSLQIR</sequence>
<reference evidence="2" key="1">
    <citation type="submission" date="2021-02" db="EMBL/GenBank/DDBJ databases">
        <authorList>
            <person name="Cremers G."/>
            <person name="Picone N."/>
        </authorList>
    </citation>
    <scope>NUCLEOTIDE SEQUENCE</scope>
    <source>
        <strain evidence="2">PQ17</strain>
    </source>
</reference>
<protein>
    <submittedName>
        <fullName evidence="2">SpoIVB-like peptidase, S55 family</fullName>
    </submittedName>
</protein>
<comment type="caution">
    <text evidence="2">The sequence shown here is derived from an EMBL/GenBank/DDBJ whole genome shotgun (WGS) entry which is preliminary data.</text>
</comment>
<evidence type="ECO:0000313" key="3">
    <source>
        <dbReference type="Proteomes" id="UP000663859"/>
    </source>
</evidence>
<dbReference type="PROSITE" id="PS51494">
    <property type="entry name" value="SPOIVB"/>
    <property type="match status" value="1"/>
</dbReference>
<evidence type="ECO:0000259" key="1">
    <source>
        <dbReference type="PROSITE" id="PS51494"/>
    </source>
</evidence>